<evidence type="ECO:0000313" key="1">
    <source>
        <dbReference type="EMBL" id="AKN39622.1"/>
    </source>
</evidence>
<accession>A0A0H3ZYH4</accession>
<protein>
    <submittedName>
        <fullName evidence="1">Uncharacterized protein</fullName>
    </submittedName>
</protein>
<dbReference type="AlphaFoldDB" id="A0A0H3ZYH4"/>
<reference evidence="1" key="1">
    <citation type="journal article" date="2015" name="MBio">
        <title>Eco-Evolutionary Dynamics of Episomes among Ecologically Cohesive Bacterial Populations.</title>
        <authorList>
            <person name="Xue H."/>
            <person name="Cordero O.X."/>
            <person name="Camas F.M."/>
            <person name="Trimble W."/>
            <person name="Meyer F."/>
            <person name="Guglielmini J."/>
            <person name="Rocha E.P."/>
            <person name="Polz M.F."/>
        </authorList>
    </citation>
    <scope>NUCLEOTIDE SEQUENCE</scope>
    <source>
        <strain evidence="1">1F_255</strain>
    </source>
</reference>
<proteinExistence type="predicted"/>
<dbReference type="EMBL" id="KP795653">
    <property type="protein sequence ID" value="AKN39622.1"/>
    <property type="molecule type" value="Genomic_DNA"/>
</dbReference>
<name>A0A0H3ZYH4_9VIBR</name>
<sequence>MTQIADFNIRFNADSAKFQKDVDYAKKMLRGYTKEASAANDSTAGLSKRLSTAGGEFKSIGETSLRVAGMVTAGNGINGNC</sequence>
<organism evidence="1">
    <name type="scientific">Vibrio crassostreae</name>
    <dbReference type="NCBI Taxonomy" id="246167"/>
    <lineage>
        <taxon>Bacteria</taxon>
        <taxon>Pseudomonadati</taxon>
        <taxon>Pseudomonadota</taxon>
        <taxon>Gammaproteobacteria</taxon>
        <taxon>Vibrionales</taxon>
        <taxon>Vibrionaceae</taxon>
        <taxon>Vibrio</taxon>
    </lineage>
</organism>